<sequence>MNKEKLSVDFELLHLRLLTKCQVLVQGKSDQKISTENNNQLTSSTILSHHLKSVLPASTSPLPPSSINKSSTSRIPIM</sequence>
<name>A0A8S3A2I2_9BILA</name>
<comment type="caution">
    <text evidence="2">The sequence shown here is derived from an EMBL/GenBank/DDBJ whole genome shotgun (WGS) entry which is preliminary data.</text>
</comment>
<feature type="region of interest" description="Disordered" evidence="1">
    <location>
        <begin position="56"/>
        <end position="78"/>
    </location>
</feature>
<evidence type="ECO:0000313" key="3">
    <source>
        <dbReference type="Proteomes" id="UP000676336"/>
    </source>
</evidence>
<protein>
    <submittedName>
        <fullName evidence="2">Uncharacterized protein</fullName>
    </submittedName>
</protein>
<organism evidence="2 3">
    <name type="scientific">Rotaria magnacalcarata</name>
    <dbReference type="NCBI Taxonomy" id="392030"/>
    <lineage>
        <taxon>Eukaryota</taxon>
        <taxon>Metazoa</taxon>
        <taxon>Spiralia</taxon>
        <taxon>Gnathifera</taxon>
        <taxon>Rotifera</taxon>
        <taxon>Eurotatoria</taxon>
        <taxon>Bdelloidea</taxon>
        <taxon>Philodinida</taxon>
        <taxon>Philodinidae</taxon>
        <taxon>Rotaria</taxon>
    </lineage>
</organism>
<accession>A0A8S3A2I2</accession>
<feature type="compositionally biased region" description="Polar residues" evidence="1">
    <location>
        <begin position="67"/>
        <end position="78"/>
    </location>
</feature>
<dbReference type="Proteomes" id="UP000676336">
    <property type="component" value="Unassembled WGS sequence"/>
</dbReference>
<gene>
    <name evidence="2" type="ORF">SMN809_LOCUS41636</name>
</gene>
<evidence type="ECO:0000313" key="2">
    <source>
        <dbReference type="EMBL" id="CAF4664538.1"/>
    </source>
</evidence>
<evidence type="ECO:0000256" key="1">
    <source>
        <dbReference type="SAM" id="MobiDB-lite"/>
    </source>
</evidence>
<dbReference type="EMBL" id="CAJOBI010118036">
    <property type="protein sequence ID" value="CAF4664538.1"/>
    <property type="molecule type" value="Genomic_DNA"/>
</dbReference>
<feature type="non-terminal residue" evidence="2">
    <location>
        <position position="78"/>
    </location>
</feature>
<dbReference type="AlphaFoldDB" id="A0A8S3A2I2"/>
<reference evidence="2" key="1">
    <citation type="submission" date="2021-02" db="EMBL/GenBank/DDBJ databases">
        <authorList>
            <person name="Nowell W R."/>
        </authorList>
    </citation>
    <scope>NUCLEOTIDE SEQUENCE</scope>
</reference>
<feature type="non-terminal residue" evidence="2">
    <location>
        <position position="1"/>
    </location>
</feature>
<proteinExistence type="predicted"/>